<comment type="similarity">
    <text evidence="1 3">Belongs to the short-chain dehydrogenases/reductases (SDR) family.</text>
</comment>
<organism evidence="4 5">
    <name type="scientific">Rhodococcus oxybenzonivorans</name>
    <dbReference type="NCBI Taxonomy" id="1990687"/>
    <lineage>
        <taxon>Bacteria</taxon>
        <taxon>Bacillati</taxon>
        <taxon>Actinomycetota</taxon>
        <taxon>Actinomycetes</taxon>
        <taxon>Mycobacteriales</taxon>
        <taxon>Nocardiaceae</taxon>
        <taxon>Rhodococcus</taxon>
    </lineage>
</organism>
<dbReference type="FunFam" id="3.40.50.720:FF:000084">
    <property type="entry name" value="Short-chain dehydrogenase reductase"/>
    <property type="match status" value="1"/>
</dbReference>
<keyword evidence="5" id="KW-1185">Reference proteome</keyword>
<dbReference type="PRINTS" id="PR00080">
    <property type="entry name" value="SDRFAMILY"/>
</dbReference>
<dbReference type="KEGG" id="roz:CBI38_32860"/>
<dbReference type="GO" id="GO:0016491">
    <property type="term" value="F:oxidoreductase activity"/>
    <property type="evidence" value="ECO:0007669"/>
    <property type="project" value="UniProtKB-KW"/>
</dbReference>
<dbReference type="PRINTS" id="PR00081">
    <property type="entry name" value="GDHRDH"/>
</dbReference>
<dbReference type="PANTHER" id="PTHR45024">
    <property type="entry name" value="DEHYDROGENASES, SHORT CHAIN"/>
    <property type="match status" value="1"/>
</dbReference>
<reference evidence="4 5" key="1">
    <citation type="submission" date="2017-05" db="EMBL/GenBank/DDBJ databases">
        <title>Isolation of Rhodococcus sp. S2-17 biodegrading of BP-3.</title>
        <authorList>
            <person name="Lee Y."/>
            <person name="Kim K.H."/>
            <person name="Chun B.H."/>
            <person name="Jung H.S."/>
            <person name="Jeon C.O."/>
        </authorList>
    </citation>
    <scope>NUCLEOTIDE SEQUENCE [LARGE SCALE GENOMIC DNA]</scope>
    <source>
        <strain evidence="4 5">S2-17</strain>
        <plasmid evidence="5">prb98</plasmid>
    </source>
</reference>
<proteinExistence type="inferred from homology"/>
<evidence type="ECO:0000256" key="1">
    <source>
        <dbReference type="ARBA" id="ARBA00006484"/>
    </source>
</evidence>
<dbReference type="PROSITE" id="PS00061">
    <property type="entry name" value="ADH_SHORT"/>
    <property type="match status" value="1"/>
</dbReference>
<evidence type="ECO:0000256" key="3">
    <source>
        <dbReference type="RuleBase" id="RU000363"/>
    </source>
</evidence>
<evidence type="ECO:0000313" key="4">
    <source>
        <dbReference type="EMBL" id="AWK76261.1"/>
    </source>
</evidence>
<evidence type="ECO:0000256" key="2">
    <source>
        <dbReference type="ARBA" id="ARBA00023002"/>
    </source>
</evidence>
<keyword evidence="2" id="KW-0560">Oxidoreductase</keyword>
<sequence>MTQANESITSDSQLRFDGRVAIVTGAGRGIGRDHALLLASRGAAVMVNDLGGGAFGGGASREPAEQVVAEIRDAGGTASLNFADVSSEAATSELVAQTFKEFGRVDIVVNNAGIGRFQPFDSMSLEEFELMLKVHTVGTFLVTRAAWPHMVEQGFGRIIMTSSNGMVGLPHLSHYSAAKAGVYGFMKSLSIEGSRHGINVNALWPNATTPLSTTMNAETEAIPPELSVIDPASTPTDLDGSPHHISPVVAWLAHESCEVTGEVFHAGYGGVTRVFMAQGPCFASSDLTIEAVADHWADINREQPFTAAPSTLVAARDLQLAIATQLK</sequence>
<dbReference type="AlphaFoldDB" id="A0A2S2C5T3"/>
<protein>
    <submittedName>
        <fullName evidence="4">Uncharacterized protein</fullName>
    </submittedName>
</protein>
<dbReference type="Gene3D" id="3.40.50.720">
    <property type="entry name" value="NAD(P)-binding Rossmann-like Domain"/>
    <property type="match status" value="1"/>
</dbReference>
<keyword evidence="4" id="KW-0614">Plasmid</keyword>
<dbReference type="Pfam" id="PF00106">
    <property type="entry name" value="adh_short"/>
    <property type="match status" value="1"/>
</dbReference>
<dbReference type="SUPFAM" id="SSF51735">
    <property type="entry name" value="NAD(P)-binding Rossmann-fold domains"/>
    <property type="match status" value="1"/>
</dbReference>
<dbReference type="RefSeq" id="WP_109335725.1">
    <property type="nucleotide sequence ID" value="NZ_CP021355.1"/>
</dbReference>
<dbReference type="InterPro" id="IPR020904">
    <property type="entry name" value="Sc_DH/Rdtase_CS"/>
</dbReference>
<dbReference type="EMBL" id="CP021355">
    <property type="protein sequence ID" value="AWK76261.1"/>
    <property type="molecule type" value="Genomic_DNA"/>
</dbReference>
<geneLocation type="plasmid" evidence="5">
    <name>prb98</name>
</geneLocation>
<dbReference type="InterPro" id="IPR051687">
    <property type="entry name" value="Peroxisomal_Beta-Oxidation"/>
</dbReference>
<accession>A0A2S2C5T3</accession>
<dbReference type="PANTHER" id="PTHR45024:SF2">
    <property type="entry name" value="SCP2 DOMAIN-CONTAINING PROTEIN"/>
    <property type="match status" value="1"/>
</dbReference>
<name>A0A2S2C5T3_9NOCA</name>
<gene>
    <name evidence="4" type="ORF">CBI38_32860</name>
</gene>
<dbReference type="InterPro" id="IPR002347">
    <property type="entry name" value="SDR_fam"/>
</dbReference>
<dbReference type="OrthoDB" id="9808187at2"/>
<evidence type="ECO:0000313" key="5">
    <source>
        <dbReference type="Proteomes" id="UP000245711"/>
    </source>
</evidence>
<dbReference type="InterPro" id="IPR036291">
    <property type="entry name" value="NAD(P)-bd_dom_sf"/>
</dbReference>
<dbReference type="Proteomes" id="UP000245711">
    <property type="component" value="Plasmid pRB98"/>
</dbReference>